<dbReference type="EMBL" id="BSPC01000005">
    <property type="protein sequence ID" value="GLS17486.1"/>
    <property type="molecule type" value="Genomic_DNA"/>
</dbReference>
<evidence type="ECO:0000313" key="2">
    <source>
        <dbReference type="Proteomes" id="UP001156882"/>
    </source>
</evidence>
<sequence>MGQYALQLGQELRAQIALALLEAGIGVIGHTGLRDHGTFLSREDVAPLGKVSMGRIPLLENNWTMTGARPFRIGPCASNMAGKRDLPCESIASDRATGYRIATRL</sequence>
<proteinExistence type="predicted"/>
<reference evidence="2" key="1">
    <citation type="journal article" date="2019" name="Int. J. Syst. Evol. Microbiol.">
        <title>The Global Catalogue of Microorganisms (GCM) 10K type strain sequencing project: providing services to taxonomists for standard genome sequencing and annotation.</title>
        <authorList>
            <consortium name="The Broad Institute Genomics Platform"/>
            <consortium name="The Broad Institute Genome Sequencing Center for Infectious Disease"/>
            <person name="Wu L."/>
            <person name="Ma J."/>
        </authorList>
    </citation>
    <scope>NUCLEOTIDE SEQUENCE [LARGE SCALE GENOMIC DNA]</scope>
    <source>
        <strain evidence="2">NBRC 101365</strain>
    </source>
</reference>
<keyword evidence="2" id="KW-1185">Reference proteome</keyword>
<name>A0ABQ6CAS6_9HYPH</name>
<protein>
    <submittedName>
        <fullName evidence="1">Uncharacterized protein</fullName>
    </submittedName>
</protein>
<comment type="caution">
    <text evidence="1">The sequence shown here is derived from an EMBL/GenBank/DDBJ whole genome shotgun (WGS) entry which is preliminary data.</text>
</comment>
<accession>A0ABQ6CAS6</accession>
<dbReference type="Proteomes" id="UP001156882">
    <property type="component" value="Unassembled WGS sequence"/>
</dbReference>
<evidence type="ECO:0000313" key="1">
    <source>
        <dbReference type="EMBL" id="GLS17486.1"/>
    </source>
</evidence>
<gene>
    <name evidence="1" type="ORF">GCM10007874_05010</name>
</gene>
<organism evidence="1 2">
    <name type="scientific">Labrys miyagiensis</name>
    <dbReference type="NCBI Taxonomy" id="346912"/>
    <lineage>
        <taxon>Bacteria</taxon>
        <taxon>Pseudomonadati</taxon>
        <taxon>Pseudomonadota</taxon>
        <taxon>Alphaproteobacteria</taxon>
        <taxon>Hyphomicrobiales</taxon>
        <taxon>Xanthobacteraceae</taxon>
        <taxon>Labrys</taxon>
    </lineage>
</organism>